<dbReference type="CDD" id="cd00090">
    <property type="entry name" value="HTH_ARSR"/>
    <property type="match status" value="1"/>
</dbReference>
<evidence type="ECO:0000313" key="3">
    <source>
        <dbReference type="Proteomes" id="UP000192731"/>
    </source>
</evidence>
<reference evidence="2 3" key="1">
    <citation type="submission" date="2017-04" db="EMBL/GenBank/DDBJ databases">
        <authorList>
            <person name="Afonso C.L."/>
            <person name="Miller P.J."/>
            <person name="Scott M.A."/>
            <person name="Spackman E."/>
            <person name="Goraichik I."/>
            <person name="Dimitrov K.M."/>
            <person name="Suarez D.L."/>
            <person name="Swayne D.E."/>
        </authorList>
    </citation>
    <scope>NUCLEOTIDE SEQUENCE [LARGE SCALE GENOMIC DNA]</scope>
    <source>
        <strain evidence="2 3">DSM 11270</strain>
    </source>
</reference>
<dbReference type="STRING" id="656914.SAMN00017405_0601"/>
<protein>
    <submittedName>
        <fullName evidence="2">Helix-turn-helix domain-containing protein</fullName>
    </submittedName>
</protein>
<organism evidence="2 3">
    <name type="scientific">Desulfonispora thiosulfatigenes DSM 11270</name>
    <dbReference type="NCBI Taxonomy" id="656914"/>
    <lineage>
        <taxon>Bacteria</taxon>
        <taxon>Bacillati</taxon>
        <taxon>Bacillota</taxon>
        <taxon>Clostridia</taxon>
        <taxon>Eubacteriales</taxon>
        <taxon>Peptococcaceae</taxon>
        <taxon>Desulfonispora</taxon>
    </lineage>
</organism>
<dbReference type="PANTHER" id="PTHR38600:SF2">
    <property type="entry name" value="SLL0088 PROTEIN"/>
    <property type="match status" value="1"/>
</dbReference>
<dbReference type="GO" id="GO:0003700">
    <property type="term" value="F:DNA-binding transcription factor activity"/>
    <property type="evidence" value="ECO:0007669"/>
    <property type="project" value="InterPro"/>
</dbReference>
<dbReference type="Pfam" id="PF12840">
    <property type="entry name" value="HTH_20"/>
    <property type="match status" value="1"/>
</dbReference>
<feature type="domain" description="HTH arsR-type" evidence="1">
    <location>
        <begin position="18"/>
        <end position="97"/>
    </location>
</feature>
<dbReference type="Proteomes" id="UP000192731">
    <property type="component" value="Unassembled WGS sequence"/>
</dbReference>
<name>A0A1W1V7Q1_DESTI</name>
<gene>
    <name evidence="2" type="ORF">SAMN00017405_0601</name>
</gene>
<dbReference type="AlphaFoldDB" id="A0A1W1V7Q1"/>
<evidence type="ECO:0000259" key="1">
    <source>
        <dbReference type="SMART" id="SM00418"/>
    </source>
</evidence>
<sequence length="99" mass="11260">MQGANCCMEDVLILGELEKIKTVSDPLRVKVLKILIQKEATVKQIADSLNQSSAKMHYHVKELEKQNLIKLVKTIEKGGILEKYYRAVAKNFRIAFDIS</sequence>
<dbReference type="Gene3D" id="1.10.10.10">
    <property type="entry name" value="Winged helix-like DNA-binding domain superfamily/Winged helix DNA-binding domain"/>
    <property type="match status" value="1"/>
</dbReference>
<dbReference type="SUPFAM" id="SSF46785">
    <property type="entry name" value="Winged helix' DNA-binding domain"/>
    <property type="match status" value="1"/>
</dbReference>
<dbReference type="InterPro" id="IPR001845">
    <property type="entry name" value="HTH_ArsR_DNA-bd_dom"/>
</dbReference>
<dbReference type="RefSeq" id="WP_084052986.1">
    <property type="nucleotide sequence ID" value="NZ_FWWT01000016.1"/>
</dbReference>
<dbReference type="PANTHER" id="PTHR38600">
    <property type="entry name" value="TRANSCRIPTIONAL REGULATORY PROTEIN"/>
    <property type="match status" value="1"/>
</dbReference>
<dbReference type="OrthoDB" id="9788770at2"/>
<proteinExistence type="predicted"/>
<dbReference type="InterPro" id="IPR036390">
    <property type="entry name" value="WH_DNA-bd_sf"/>
</dbReference>
<dbReference type="InterPro" id="IPR011991">
    <property type="entry name" value="ArsR-like_HTH"/>
</dbReference>
<dbReference type="InterPro" id="IPR036388">
    <property type="entry name" value="WH-like_DNA-bd_sf"/>
</dbReference>
<evidence type="ECO:0000313" key="2">
    <source>
        <dbReference type="EMBL" id="SMB89365.1"/>
    </source>
</evidence>
<dbReference type="SMART" id="SM00418">
    <property type="entry name" value="HTH_ARSR"/>
    <property type="match status" value="1"/>
</dbReference>
<keyword evidence="3" id="KW-1185">Reference proteome</keyword>
<accession>A0A1W1V7Q1</accession>
<dbReference type="EMBL" id="FWWT01000016">
    <property type="protein sequence ID" value="SMB89365.1"/>
    <property type="molecule type" value="Genomic_DNA"/>
</dbReference>